<gene>
    <name evidence="3" type="primary">8233946</name>
    <name evidence="2" type="ORF">Phum_PHUM128060</name>
</gene>
<evidence type="ECO:0000256" key="1">
    <source>
        <dbReference type="SAM" id="Phobius"/>
    </source>
</evidence>
<reference evidence="2" key="1">
    <citation type="submission" date="2007-04" db="EMBL/GenBank/DDBJ databases">
        <title>Annotation of Pediculus humanus corporis strain USDA.</title>
        <authorList>
            <person name="Kirkness E."/>
            <person name="Hannick L."/>
            <person name="Hass B."/>
            <person name="Bruggner R."/>
            <person name="Lawson D."/>
            <person name="Bidwell S."/>
            <person name="Joardar V."/>
            <person name="Caler E."/>
            <person name="Walenz B."/>
            <person name="Inman J."/>
            <person name="Schobel S."/>
            <person name="Galinsky K."/>
            <person name="Amedeo P."/>
            <person name="Strausberg R."/>
        </authorList>
    </citation>
    <scope>NUCLEOTIDE SEQUENCE</scope>
    <source>
        <strain evidence="2">USDA</strain>
    </source>
</reference>
<dbReference type="VEuPathDB" id="VectorBase:PHUM128060"/>
<feature type="transmembrane region" description="Helical" evidence="1">
    <location>
        <begin position="143"/>
        <end position="158"/>
    </location>
</feature>
<dbReference type="AlphaFoldDB" id="E0VE37"/>
<dbReference type="EMBL" id="AAZO01001497">
    <property type="status" value="NOT_ANNOTATED_CDS"/>
    <property type="molecule type" value="Genomic_DNA"/>
</dbReference>
<dbReference type="RefSeq" id="XP_002424381.1">
    <property type="nucleotide sequence ID" value="XM_002424336.1"/>
</dbReference>
<keyword evidence="1" id="KW-0812">Transmembrane</keyword>
<dbReference type="CTD" id="8233946"/>
<dbReference type="EMBL" id="DS235088">
    <property type="protein sequence ID" value="EEB11643.1"/>
    <property type="molecule type" value="Genomic_DNA"/>
</dbReference>
<accession>E0VE37</accession>
<protein>
    <submittedName>
        <fullName evidence="2 3">Uncharacterized protein</fullName>
    </submittedName>
</protein>
<reference evidence="3" key="3">
    <citation type="submission" date="2020-05" db="UniProtKB">
        <authorList>
            <consortium name="EnsemblMetazoa"/>
        </authorList>
    </citation>
    <scope>IDENTIFICATION</scope>
    <source>
        <strain evidence="3">USDA</strain>
    </source>
</reference>
<evidence type="ECO:0000313" key="2">
    <source>
        <dbReference type="EMBL" id="EEB11643.1"/>
    </source>
</evidence>
<dbReference type="InParanoid" id="E0VE37"/>
<keyword evidence="1" id="KW-1133">Transmembrane helix</keyword>
<evidence type="ECO:0000313" key="3">
    <source>
        <dbReference type="EnsemblMetazoa" id="PHUM128060-PA"/>
    </source>
</evidence>
<dbReference type="KEGG" id="phu:Phum_PHUM128060"/>
<proteinExistence type="predicted"/>
<organism>
    <name type="scientific">Pediculus humanus subsp. corporis</name>
    <name type="common">Body louse</name>
    <dbReference type="NCBI Taxonomy" id="121224"/>
    <lineage>
        <taxon>Eukaryota</taxon>
        <taxon>Metazoa</taxon>
        <taxon>Ecdysozoa</taxon>
        <taxon>Arthropoda</taxon>
        <taxon>Hexapoda</taxon>
        <taxon>Insecta</taxon>
        <taxon>Pterygota</taxon>
        <taxon>Neoptera</taxon>
        <taxon>Paraneoptera</taxon>
        <taxon>Psocodea</taxon>
        <taxon>Troctomorpha</taxon>
        <taxon>Phthiraptera</taxon>
        <taxon>Anoplura</taxon>
        <taxon>Pediculidae</taxon>
        <taxon>Pediculus</taxon>
    </lineage>
</organism>
<dbReference type="Proteomes" id="UP000009046">
    <property type="component" value="Unassembled WGS sequence"/>
</dbReference>
<dbReference type="EnsemblMetazoa" id="PHUM128060-RA">
    <property type="protein sequence ID" value="PHUM128060-PA"/>
    <property type="gene ID" value="PHUM128060"/>
</dbReference>
<keyword evidence="1" id="KW-0472">Membrane</keyword>
<name>E0VE37_PEDHC</name>
<reference evidence="2" key="2">
    <citation type="submission" date="2007-04" db="EMBL/GenBank/DDBJ databases">
        <title>The genome of the human body louse.</title>
        <authorList>
            <consortium name="The Human Body Louse Genome Consortium"/>
            <person name="Kirkness E."/>
            <person name="Walenz B."/>
            <person name="Hass B."/>
            <person name="Bruggner R."/>
            <person name="Strausberg R."/>
        </authorList>
    </citation>
    <scope>NUCLEOTIDE SEQUENCE</scope>
    <source>
        <strain evidence="2">USDA</strain>
    </source>
</reference>
<evidence type="ECO:0000313" key="4">
    <source>
        <dbReference type="Proteomes" id="UP000009046"/>
    </source>
</evidence>
<dbReference type="HOGENOM" id="CLU_1654254_0_0_1"/>
<keyword evidence="4" id="KW-1185">Reference proteome</keyword>
<sequence>MCENSGATDAASLRREIRRKKILEFSSNRLKLIEGLNSHNSNTPSLYSRYNIENPYSEFNCKVDDDSTRFENFSRNNINDDDYDVSKLKSALNENKDLKEISDLLFESKEKDSKDYDEDSIQLNVSGQNEKISIINEMCKRKLHYILLAVTILCYIYLHL</sequence>
<dbReference type="GeneID" id="8233946"/>
<dbReference type="OrthoDB" id="8117793at2759"/>